<evidence type="ECO:0000313" key="2">
    <source>
        <dbReference type="EMBL" id="KAF5190370.1"/>
    </source>
</evidence>
<feature type="domain" description="F-box/LRR-repeat protein 15/At3g58940/PEG3-like LRR" evidence="1">
    <location>
        <begin position="2"/>
        <end position="109"/>
    </location>
</feature>
<gene>
    <name evidence="2" type="ORF">FRX31_020042</name>
</gene>
<dbReference type="Proteomes" id="UP000554482">
    <property type="component" value="Unassembled WGS sequence"/>
</dbReference>
<dbReference type="PANTHER" id="PTHR31900">
    <property type="entry name" value="F-BOX/RNI SUPERFAMILY PROTEIN-RELATED"/>
    <property type="match status" value="1"/>
</dbReference>
<keyword evidence="3" id="KW-1185">Reference proteome</keyword>
<dbReference type="EMBL" id="JABWDY010024294">
    <property type="protein sequence ID" value="KAF5190370.1"/>
    <property type="molecule type" value="Genomic_DNA"/>
</dbReference>
<organism evidence="2 3">
    <name type="scientific">Thalictrum thalictroides</name>
    <name type="common">Rue-anemone</name>
    <name type="synonym">Anemone thalictroides</name>
    <dbReference type="NCBI Taxonomy" id="46969"/>
    <lineage>
        <taxon>Eukaryota</taxon>
        <taxon>Viridiplantae</taxon>
        <taxon>Streptophyta</taxon>
        <taxon>Embryophyta</taxon>
        <taxon>Tracheophyta</taxon>
        <taxon>Spermatophyta</taxon>
        <taxon>Magnoliopsida</taxon>
        <taxon>Ranunculales</taxon>
        <taxon>Ranunculaceae</taxon>
        <taxon>Thalictroideae</taxon>
        <taxon>Thalictrum</taxon>
    </lineage>
</organism>
<accession>A0A7J6W1I8</accession>
<evidence type="ECO:0000259" key="1">
    <source>
        <dbReference type="Pfam" id="PF24758"/>
    </source>
</evidence>
<dbReference type="InterPro" id="IPR050232">
    <property type="entry name" value="FBL13/AtMIF1-like"/>
</dbReference>
<comment type="caution">
    <text evidence="2">The sequence shown here is derived from an EMBL/GenBank/DDBJ whole genome shotgun (WGS) entry which is preliminary data.</text>
</comment>
<dbReference type="Gene3D" id="3.80.10.10">
    <property type="entry name" value="Ribonuclease Inhibitor"/>
    <property type="match status" value="1"/>
</dbReference>
<dbReference type="InterPro" id="IPR032675">
    <property type="entry name" value="LRR_dom_sf"/>
</dbReference>
<dbReference type="InterPro" id="IPR055411">
    <property type="entry name" value="LRR_FXL15/At3g58940/PEG3-like"/>
</dbReference>
<name>A0A7J6W1I8_THATH</name>
<sequence>MLPSSFFTSSTLTTLKLSTFNLKLPSRIQFPALKILEFSEITFCGDYLSNTLFSDSCCPMLEKLVLSFCNSVPNHYVTPSICATSIKSLKIGDNDGFYFTLSCPNLHELYFAGDKLPEISFETLSSLSIATFDLCSLPSSFDVMENLTMGMHNLHTLGLKGYYIEVWFILILDILFSFKLRSQLH</sequence>
<evidence type="ECO:0000313" key="3">
    <source>
        <dbReference type="Proteomes" id="UP000554482"/>
    </source>
</evidence>
<dbReference type="Pfam" id="PF24758">
    <property type="entry name" value="LRR_At5g56370"/>
    <property type="match status" value="1"/>
</dbReference>
<reference evidence="2 3" key="1">
    <citation type="submission" date="2020-06" db="EMBL/GenBank/DDBJ databases">
        <title>Transcriptomic and genomic resources for Thalictrum thalictroides and T. hernandezii: Facilitating candidate gene discovery in an emerging model plant lineage.</title>
        <authorList>
            <person name="Arias T."/>
            <person name="Riano-Pachon D.M."/>
            <person name="Di Stilio V.S."/>
        </authorList>
    </citation>
    <scope>NUCLEOTIDE SEQUENCE [LARGE SCALE GENOMIC DNA]</scope>
    <source>
        <strain evidence="3">cv. WT478/WT964</strain>
        <tissue evidence="2">Leaves</tissue>
    </source>
</reference>
<proteinExistence type="predicted"/>
<dbReference type="SUPFAM" id="SSF52047">
    <property type="entry name" value="RNI-like"/>
    <property type="match status" value="1"/>
</dbReference>
<dbReference type="AlphaFoldDB" id="A0A7J6W1I8"/>
<protein>
    <recommendedName>
        <fullName evidence="1">F-box/LRR-repeat protein 15/At3g58940/PEG3-like LRR domain-containing protein</fullName>
    </recommendedName>
</protein>
<dbReference type="OrthoDB" id="612216at2759"/>
<dbReference type="PANTHER" id="PTHR31900:SF30">
    <property type="entry name" value="SUPERFAMILY PROTEIN, PUTATIVE-RELATED"/>
    <property type="match status" value="1"/>
</dbReference>